<feature type="transmembrane region" description="Helical" evidence="1">
    <location>
        <begin position="38"/>
        <end position="63"/>
    </location>
</feature>
<sequence length="124" mass="14070">MIFYWWCIAQRPHVITLAFFIRFKDGFAYWIMNWFSRITAFLATVPCNMATGALYLITFRFLILEAVGQNFGSVSDSTSETSETLLSSSIGDLSSLMLSDVMPTPSRKNNTENGTELFWDAVNN</sequence>
<evidence type="ECO:0000256" key="1">
    <source>
        <dbReference type="SAM" id="Phobius"/>
    </source>
</evidence>
<proteinExistence type="predicted"/>
<keyword evidence="3" id="KW-1185">Reference proteome</keyword>
<feature type="transmembrane region" description="Helical" evidence="1">
    <location>
        <begin position="12"/>
        <end position="32"/>
    </location>
</feature>
<evidence type="ECO:0000313" key="3">
    <source>
        <dbReference type="Proteomes" id="UP001163046"/>
    </source>
</evidence>
<name>A0A9X0CZ97_9CNID</name>
<organism evidence="2 3">
    <name type="scientific">Desmophyllum pertusum</name>
    <dbReference type="NCBI Taxonomy" id="174260"/>
    <lineage>
        <taxon>Eukaryota</taxon>
        <taxon>Metazoa</taxon>
        <taxon>Cnidaria</taxon>
        <taxon>Anthozoa</taxon>
        <taxon>Hexacorallia</taxon>
        <taxon>Scleractinia</taxon>
        <taxon>Caryophylliina</taxon>
        <taxon>Caryophylliidae</taxon>
        <taxon>Desmophyllum</taxon>
    </lineage>
</organism>
<evidence type="ECO:0000313" key="2">
    <source>
        <dbReference type="EMBL" id="KAJ7380966.1"/>
    </source>
</evidence>
<dbReference type="Proteomes" id="UP001163046">
    <property type="component" value="Unassembled WGS sequence"/>
</dbReference>
<accession>A0A9X0CZ97</accession>
<reference evidence="2" key="1">
    <citation type="submission" date="2023-01" db="EMBL/GenBank/DDBJ databases">
        <title>Genome assembly of the deep-sea coral Lophelia pertusa.</title>
        <authorList>
            <person name="Herrera S."/>
            <person name="Cordes E."/>
        </authorList>
    </citation>
    <scope>NUCLEOTIDE SEQUENCE</scope>
    <source>
        <strain evidence="2">USNM1676648</strain>
        <tissue evidence="2">Polyp</tissue>
    </source>
</reference>
<keyword evidence="1" id="KW-1133">Transmembrane helix</keyword>
<keyword evidence="1" id="KW-0812">Transmembrane</keyword>
<dbReference type="AlphaFoldDB" id="A0A9X0CZ97"/>
<dbReference type="EMBL" id="MU826351">
    <property type="protein sequence ID" value="KAJ7380966.1"/>
    <property type="molecule type" value="Genomic_DNA"/>
</dbReference>
<keyword evidence="1" id="KW-0472">Membrane</keyword>
<gene>
    <name evidence="2" type="ORF">OS493_004558</name>
</gene>
<comment type="caution">
    <text evidence="2">The sequence shown here is derived from an EMBL/GenBank/DDBJ whole genome shotgun (WGS) entry which is preliminary data.</text>
</comment>
<protein>
    <submittedName>
        <fullName evidence="2">Uncharacterized protein</fullName>
    </submittedName>
</protein>